<comment type="caution">
    <text evidence="1">The sequence shown here is derived from an EMBL/GenBank/DDBJ whole genome shotgun (WGS) entry which is preliminary data.</text>
</comment>
<accession>A0A0F8WVQ8</accession>
<sequence length="24" mass="2956">LTRMSRLARQRSLIRRLEDEEVVE</sequence>
<name>A0A0F8WVQ8_9ZZZZ</name>
<dbReference type="EMBL" id="LAZR01066984">
    <property type="protein sequence ID" value="KKK52510.1"/>
    <property type="molecule type" value="Genomic_DNA"/>
</dbReference>
<feature type="non-terminal residue" evidence="1">
    <location>
        <position position="1"/>
    </location>
</feature>
<evidence type="ECO:0000313" key="1">
    <source>
        <dbReference type="EMBL" id="KKK52510.1"/>
    </source>
</evidence>
<gene>
    <name evidence="1" type="ORF">LCGC14_3104230</name>
</gene>
<organism evidence="1">
    <name type="scientific">marine sediment metagenome</name>
    <dbReference type="NCBI Taxonomy" id="412755"/>
    <lineage>
        <taxon>unclassified sequences</taxon>
        <taxon>metagenomes</taxon>
        <taxon>ecological metagenomes</taxon>
    </lineage>
</organism>
<reference evidence="1" key="1">
    <citation type="journal article" date="2015" name="Nature">
        <title>Complex archaea that bridge the gap between prokaryotes and eukaryotes.</title>
        <authorList>
            <person name="Spang A."/>
            <person name="Saw J.H."/>
            <person name="Jorgensen S.L."/>
            <person name="Zaremba-Niedzwiedzka K."/>
            <person name="Martijn J."/>
            <person name="Lind A.E."/>
            <person name="van Eijk R."/>
            <person name="Schleper C."/>
            <person name="Guy L."/>
            <person name="Ettema T.J."/>
        </authorList>
    </citation>
    <scope>NUCLEOTIDE SEQUENCE</scope>
</reference>
<dbReference type="AlphaFoldDB" id="A0A0F8WVQ8"/>
<proteinExistence type="predicted"/>
<protein>
    <submittedName>
        <fullName evidence="1">Uncharacterized protein</fullName>
    </submittedName>
</protein>